<dbReference type="InterPro" id="IPR025497">
    <property type="entry name" value="PatA-like_N"/>
</dbReference>
<organism evidence="3 4">
    <name type="scientific">Candidatus Obscuribacter phosphatis</name>
    <dbReference type="NCBI Taxonomy" id="1906157"/>
    <lineage>
        <taxon>Bacteria</taxon>
        <taxon>Bacillati</taxon>
        <taxon>Candidatus Melainabacteria</taxon>
        <taxon>Candidatus Obscuribacterales</taxon>
        <taxon>Candidatus Obscuribacteraceae</taxon>
        <taxon>Candidatus Obscuribacter</taxon>
    </lineage>
</organism>
<dbReference type="AlphaFoldDB" id="A0A8J7PE25"/>
<dbReference type="InterPro" id="IPR000160">
    <property type="entry name" value="GGDEF_dom"/>
</dbReference>
<feature type="region of interest" description="Disordered" evidence="1">
    <location>
        <begin position="300"/>
        <end position="322"/>
    </location>
</feature>
<dbReference type="SUPFAM" id="SSF55073">
    <property type="entry name" value="Nucleotide cyclase"/>
    <property type="match status" value="1"/>
</dbReference>
<feature type="region of interest" description="Disordered" evidence="1">
    <location>
        <begin position="416"/>
        <end position="436"/>
    </location>
</feature>
<dbReference type="Gene3D" id="3.30.70.270">
    <property type="match status" value="1"/>
</dbReference>
<name>A0A8J7PE25_9BACT</name>
<dbReference type="InterPro" id="IPR043128">
    <property type="entry name" value="Rev_trsase/Diguanyl_cyclase"/>
</dbReference>
<proteinExistence type="predicted"/>
<feature type="domain" description="GGDEF" evidence="2">
    <location>
        <begin position="498"/>
        <end position="616"/>
    </location>
</feature>
<dbReference type="Pfam" id="PF00990">
    <property type="entry name" value="GGDEF"/>
    <property type="match status" value="1"/>
</dbReference>
<feature type="region of interest" description="Disordered" evidence="1">
    <location>
        <begin position="1"/>
        <end position="23"/>
    </location>
</feature>
<dbReference type="EMBL" id="JAFLCK010000021">
    <property type="protein sequence ID" value="MBN8661556.1"/>
    <property type="molecule type" value="Genomic_DNA"/>
</dbReference>
<reference evidence="3" key="1">
    <citation type="submission" date="2021-02" db="EMBL/GenBank/DDBJ databases">
        <title>Genome-Resolved Metagenomics of a Microbial Community Performing Photosynthetic Biological Nutrient Removal.</title>
        <authorList>
            <person name="Mcdaniel E.A."/>
        </authorList>
    </citation>
    <scope>NUCLEOTIDE SEQUENCE</scope>
    <source>
        <strain evidence="3">UWPOB_OBS1</strain>
    </source>
</reference>
<sequence length="616" mass="65533">MSSSGGRRPGFLNVSSSPPKDADPVVEALTGDLAQKPISYLLSVANHYDATGHLKLGPRNCEVMVQFGLGKPVCAFSPVGKGDEVVLDLFTWDRGVVTFESQKQPDSVNINETLESLIMQGERFKEDTAFLANYLIDDMSILVRGEKLSTEELSRSIHACKVVSPAVLSEIYGNVYGTLNLADVAERLSLRRSQWVMGVAHLLRAGIFLAPDGKSLKITDLEALVFKDNASLLGSSFSAPSANAMPQAGFISPSPVPADLSAPNTPYSNPGSVAPPATPFGGVGAFQGFNTGSFFASPVIPHDAPDATGSDGEGAPSQPLEPRFQNAMPPAPSFPNNVDTGTIGTKSPSFSGVAGDAWQHSANDAWQAASGSSFVMTQPDLPANQMPAEPIAAVQPLVQPVIQPVIQPVVQPVAMSMPPPPPSPPGLTTSPSAALPQPANPEEIVMSIGLPVSPVVLKLKAGKHSLPLLLNQDTGLLRSDVFEYLLTSEFERACRFNGEFSLIVFCLRRTVEPSAEVALVDLLKVLHRIDELRREVDILGHFGDRTFALLLPSVRAEACHGFIQRIGNNLAADLAQHKLMMHFGIACAPVDATELSNLILAAQMAMKSAFDRNAVL</sequence>
<protein>
    <submittedName>
        <fullName evidence="3">DUF4388 domain-containing protein</fullName>
    </submittedName>
</protein>
<evidence type="ECO:0000256" key="1">
    <source>
        <dbReference type="SAM" id="MobiDB-lite"/>
    </source>
</evidence>
<accession>A0A8J7PE25</accession>
<evidence type="ECO:0000313" key="4">
    <source>
        <dbReference type="Proteomes" id="UP000664277"/>
    </source>
</evidence>
<dbReference type="Pfam" id="PF14332">
    <property type="entry name" value="DUF4388"/>
    <property type="match status" value="1"/>
</dbReference>
<comment type="caution">
    <text evidence="3">The sequence shown here is derived from an EMBL/GenBank/DDBJ whole genome shotgun (WGS) entry which is preliminary data.</text>
</comment>
<evidence type="ECO:0000259" key="2">
    <source>
        <dbReference type="PROSITE" id="PS50887"/>
    </source>
</evidence>
<evidence type="ECO:0000313" key="3">
    <source>
        <dbReference type="EMBL" id="MBN8661556.1"/>
    </source>
</evidence>
<dbReference type="Proteomes" id="UP000664277">
    <property type="component" value="Unassembled WGS sequence"/>
</dbReference>
<dbReference type="PROSITE" id="PS50887">
    <property type="entry name" value="GGDEF"/>
    <property type="match status" value="1"/>
</dbReference>
<dbReference type="InterPro" id="IPR029787">
    <property type="entry name" value="Nucleotide_cyclase"/>
</dbReference>
<gene>
    <name evidence="3" type="ORF">J0M35_14420</name>
</gene>